<evidence type="ECO:0000313" key="1">
    <source>
        <dbReference type="EMBL" id="CAA9371259.1"/>
    </source>
</evidence>
<keyword evidence="1" id="KW-0560">Oxidoreductase</keyword>
<feature type="non-terminal residue" evidence="1">
    <location>
        <position position="1"/>
    </location>
</feature>
<sequence>GREDPEDRCRVAGAADARAVPGGAAQGHGARLYRGGLGYEGRGRLPLHLLQRGAVPQRREVRFRLRMAQLHRPGLGRGGGRARGRLVLHSAHRGGVQPVRSTPWARLSRRPRAYRSALLHQLGVHLARAEAGRKLV</sequence>
<dbReference type="EMBL" id="CADCTV010000966">
    <property type="protein sequence ID" value="CAA9371259.1"/>
    <property type="molecule type" value="Genomic_DNA"/>
</dbReference>
<dbReference type="GO" id="GO:0033743">
    <property type="term" value="F:peptide-methionine (R)-S-oxide reductase activity"/>
    <property type="evidence" value="ECO:0007669"/>
    <property type="project" value="UniProtKB-EC"/>
</dbReference>
<feature type="non-terminal residue" evidence="1">
    <location>
        <position position="136"/>
    </location>
</feature>
<proteinExistence type="predicted"/>
<dbReference type="AlphaFoldDB" id="A0A6J4MX46"/>
<protein>
    <submittedName>
        <fullName evidence="1">Peptide-methionine (R)-S-oxide reductase MsrB</fullName>
        <ecNumber evidence="1">1.8.4.12</ecNumber>
    </submittedName>
</protein>
<reference evidence="1" key="1">
    <citation type="submission" date="2020-02" db="EMBL/GenBank/DDBJ databases">
        <authorList>
            <person name="Meier V. D."/>
        </authorList>
    </citation>
    <scope>NUCLEOTIDE SEQUENCE</scope>
    <source>
        <strain evidence="1">AVDCRST_MAG89</strain>
    </source>
</reference>
<accession>A0A6J4MX46</accession>
<gene>
    <name evidence="1" type="ORF">AVDCRST_MAG89-4614</name>
</gene>
<organism evidence="1">
    <name type="scientific">uncultured Gemmatimonadota bacterium</name>
    <dbReference type="NCBI Taxonomy" id="203437"/>
    <lineage>
        <taxon>Bacteria</taxon>
        <taxon>Pseudomonadati</taxon>
        <taxon>Gemmatimonadota</taxon>
        <taxon>environmental samples</taxon>
    </lineage>
</organism>
<dbReference type="EC" id="1.8.4.12" evidence="1"/>
<name>A0A6J4MX46_9BACT</name>